<reference evidence="1 2" key="2">
    <citation type="journal article" date="2013" name="Genome Biol. Evol.">
        <title>Genome sequencing of Giardia lamblia genotypes A2 and B isolates (DH and GS) and comparative analysis with the genomes of genotypes A1 and E (WB and Pig).</title>
        <authorList>
            <person name="Adam R.D."/>
            <person name="Dahlstrom E.W."/>
            <person name="Martens C.A."/>
            <person name="Bruno D.P."/>
            <person name="Barbian K.D."/>
            <person name="Ricklefs S.M."/>
            <person name="Hernandez M.M."/>
            <person name="Narla N.P."/>
            <person name="Patel R.B."/>
            <person name="Porcella S.F."/>
            <person name="Nash T.E."/>
        </authorList>
    </citation>
    <scope>NUCLEOTIDE SEQUENCE [LARGE SCALE GENOMIC DNA]</scope>
    <source>
        <strain evidence="1 2">DH</strain>
    </source>
</reference>
<evidence type="ECO:0000313" key="2">
    <source>
        <dbReference type="Proteomes" id="UP000018320"/>
    </source>
</evidence>
<name>V6TCH2_GIAIN</name>
<protein>
    <submittedName>
        <fullName evidence="1">Uncharacterized protein</fullName>
    </submittedName>
</protein>
<sequence>MFSSSALMSQSPAATFLSSRVPRELTPESTPVEMLDLLTSLQLRGEDRVLALVYAAELIDTCLQSTSPPSTLPDITPLLSVAECLFSEGHHRLVQSFCSVLARLVRSQLINDMSSDIILKIANILSLLASKLNSDECLCLLSLYLGSSDKAIFSLGVQIVEKSRKVEQVILAPASAFDLELASMLSAGSFIHQVSLAPYLSTVCKLSSIFVHIDRLSLCYGMYDRCLKAAYTSVLNKLDLSQQSSTHGTSAENHATCVLTVLFPYLFSPTISIVQLEFLSDIFAIASQHAQSDNIYNILVDIVAELRGLASLYEEGPFLKRVEALRKANLTSSQLPLEPLLFATYMSTSCNTESGMFHPILLRLSVCIYKMEVLLCKRNTSVRYNATIQTSLTKHINGKPVSECRDLLETARAPDAPQELRLYVNLRETQKTPLRKT</sequence>
<organism evidence="1 2">
    <name type="scientific">Giardia intestinalis</name>
    <name type="common">Giardia lamblia</name>
    <dbReference type="NCBI Taxonomy" id="5741"/>
    <lineage>
        <taxon>Eukaryota</taxon>
        <taxon>Metamonada</taxon>
        <taxon>Diplomonadida</taxon>
        <taxon>Hexamitidae</taxon>
        <taxon>Giardiinae</taxon>
        <taxon>Giardia</taxon>
    </lineage>
</organism>
<dbReference type="EMBL" id="AHGT01000056">
    <property type="protein sequence ID" value="ESU36122.1"/>
    <property type="molecule type" value="Genomic_DNA"/>
</dbReference>
<dbReference type="VEuPathDB" id="GiardiaDB:GL50581_2406"/>
<proteinExistence type="predicted"/>
<evidence type="ECO:0000313" key="1">
    <source>
        <dbReference type="EMBL" id="ESU36122.1"/>
    </source>
</evidence>
<dbReference type="Proteomes" id="UP000018320">
    <property type="component" value="Unassembled WGS sequence"/>
</dbReference>
<comment type="caution">
    <text evidence="1">The sequence shown here is derived from an EMBL/GenBank/DDBJ whole genome shotgun (WGS) entry which is preliminary data.</text>
</comment>
<dbReference type="VEuPathDB" id="GiardiaDB:GL50803_0013857"/>
<accession>V6TCH2</accession>
<dbReference type="AlphaFoldDB" id="V6TCH2"/>
<dbReference type="VEuPathDB" id="GiardiaDB:DHA2_154633"/>
<dbReference type="VEuPathDB" id="GiardiaDB:QR46_3191"/>
<gene>
    <name evidence="1" type="ORF">DHA2_154633</name>
</gene>
<reference evidence="2" key="1">
    <citation type="submission" date="2012-02" db="EMBL/GenBank/DDBJ databases">
        <title>Genome sequencing of Giardia lamblia Genotypes A2 and B isolates (DH and GS) and comparative analysis with the genomes of Genotypes A1 and E (WB and Pig).</title>
        <authorList>
            <person name="Adam R."/>
            <person name="Dahlstrom E."/>
            <person name="Martens C."/>
            <person name="Bruno D."/>
            <person name="Barbian K."/>
            <person name="Porcella S.F."/>
            <person name="Nash T."/>
        </authorList>
    </citation>
    <scope>NUCLEOTIDE SEQUENCE</scope>
    <source>
        <strain evidence="2">DH</strain>
    </source>
</reference>